<keyword evidence="7 11" id="KW-0408">Iron</keyword>
<dbReference type="EC" id="4.3.1.17" evidence="11"/>
<comment type="catalytic activity">
    <reaction evidence="10 11">
        <text>L-serine = pyruvate + NH4(+)</text>
        <dbReference type="Rhea" id="RHEA:19169"/>
        <dbReference type="ChEBI" id="CHEBI:15361"/>
        <dbReference type="ChEBI" id="CHEBI:28938"/>
        <dbReference type="ChEBI" id="CHEBI:33384"/>
        <dbReference type="EC" id="4.3.1.17"/>
    </reaction>
</comment>
<dbReference type="GO" id="GO:0046872">
    <property type="term" value="F:metal ion binding"/>
    <property type="evidence" value="ECO:0007669"/>
    <property type="project" value="UniProtKB-KW"/>
</dbReference>
<comment type="pathway">
    <text evidence="2">Carbohydrate biosynthesis; gluconeogenesis.</text>
</comment>
<evidence type="ECO:0000313" key="13">
    <source>
        <dbReference type="EMBL" id="MBB6477687.1"/>
    </source>
</evidence>
<dbReference type="GO" id="GO:0003941">
    <property type="term" value="F:L-serine ammonia-lyase activity"/>
    <property type="evidence" value="ECO:0007669"/>
    <property type="project" value="UniProtKB-UniRule"/>
</dbReference>
<feature type="domain" description="Serine dehydratase-like alpha subunit" evidence="12">
    <location>
        <begin position="20"/>
        <end position="271"/>
    </location>
</feature>
<evidence type="ECO:0000256" key="6">
    <source>
        <dbReference type="ARBA" id="ARBA00022723"/>
    </source>
</evidence>
<dbReference type="GO" id="GO:0051539">
    <property type="term" value="F:4 iron, 4 sulfur cluster binding"/>
    <property type="evidence" value="ECO:0007669"/>
    <property type="project" value="UniProtKB-UniRule"/>
</dbReference>
<dbReference type="NCBIfam" id="TIGR00718">
    <property type="entry name" value="sda_alpha"/>
    <property type="match status" value="1"/>
</dbReference>
<evidence type="ECO:0000256" key="7">
    <source>
        <dbReference type="ARBA" id="ARBA00023004"/>
    </source>
</evidence>
<evidence type="ECO:0000256" key="5">
    <source>
        <dbReference type="ARBA" id="ARBA00022485"/>
    </source>
</evidence>
<dbReference type="OrthoDB" id="9805537at2"/>
<reference evidence="13 14" key="1">
    <citation type="submission" date="2020-08" db="EMBL/GenBank/DDBJ databases">
        <title>Genomic Encyclopedia of Type Strains, Phase IV (KMG-IV): sequencing the most valuable type-strain genomes for metagenomic binning, comparative biology and taxonomic classification.</title>
        <authorList>
            <person name="Goeker M."/>
        </authorList>
    </citation>
    <scope>NUCLEOTIDE SEQUENCE [LARGE SCALE GENOMIC DNA]</scope>
    <source>
        <strain evidence="13 14">DSM 21255</strain>
    </source>
</reference>
<keyword evidence="4 11" id="KW-0312">Gluconeogenesis</keyword>
<keyword evidence="9 11" id="KW-0456">Lyase</keyword>
<evidence type="ECO:0000313" key="14">
    <source>
        <dbReference type="Proteomes" id="UP000591941"/>
    </source>
</evidence>
<organism evidence="13 14">
    <name type="scientific">Negativicoccus succinicivorans</name>
    <dbReference type="NCBI Taxonomy" id="620903"/>
    <lineage>
        <taxon>Bacteria</taxon>
        <taxon>Bacillati</taxon>
        <taxon>Bacillota</taxon>
        <taxon>Negativicutes</taxon>
        <taxon>Veillonellales</taxon>
        <taxon>Veillonellaceae</taxon>
        <taxon>Negativicoccus</taxon>
    </lineage>
</organism>
<dbReference type="GO" id="GO:0006094">
    <property type="term" value="P:gluconeogenesis"/>
    <property type="evidence" value="ECO:0007669"/>
    <property type="project" value="UniProtKB-KW"/>
</dbReference>
<dbReference type="InterPro" id="IPR005130">
    <property type="entry name" value="Ser_deHydtase-like_asu"/>
</dbReference>
<accession>A0A841R3I1</accession>
<keyword evidence="6 11" id="KW-0479">Metal-binding</keyword>
<dbReference type="InterPro" id="IPR004642">
    <property type="entry name" value="Ser_deHydtase_asu"/>
</dbReference>
<keyword evidence="5 11" id="KW-0004">4Fe-4S</keyword>
<keyword evidence="14" id="KW-1185">Reference proteome</keyword>
<gene>
    <name evidence="13" type="ORF">HNR45_000720</name>
</gene>
<comment type="similarity">
    <text evidence="3 11">Belongs to the iron-sulfur dependent L-serine dehydratase family.</text>
</comment>
<dbReference type="RefSeq" id="WP_024049292.1">
    <property type="nucleotide sequence ID" value="NZ_CABWNB010000002.1"/>
</dbReference>
<comment type="cofactor">
    <cofactor evidence="1 11">
        <name>[4Fe-4S] cluster</name>
        <dbReference type="ChEBI" id="CHEBI:49883"/>
    </cofactor>
</comment>
<sequence length="286" mass="29487">MSSLRELWDQATAADQRVGDFVAAQEAAANEQPLVAVRRKMQDMLAAFRESAQTGISDGGSSPSGLTGGDALRMRDAAPHFLNGYAWRAATLGMGIAEANAKMRRIVACPTAGSCGILPAVLLTLAERLGSSDDDILRALFTAAGVGDVIAKNAMIAGAVGGCQAECGTAIAMAGAAGIELCNGTTEQMDHAVALGLKNVLGLVCDPVGGLVEVPCVKRNAFHAVHALVAIELALAGVKSAIPADEVISAMAEIGHMMPKSLRERSEAGLATTPTGKVWARKIREQ</sequence>
<dbReference type="InterPro" id="IPR051318">
    <property type="entry name" value="Fe-S_L-Ser"/>
</dbReference>
<comment type="caution">
    <text evidence="13">The sequence shown here is derived from an EMBL/GenBank/DDBJ whole genome shotgun (WGS) entry which is preliminary data.</text>
</comment>
<dbReference type="EMBL" id="JACHHI010000003">
    <property type="protein sequence ID" value="MBB6477687.1"/>
    <property type="molecule type" value="Genomic_DNA"/>
</dbReference>
<dbReference type="PANTHER" id="PTHR30182:SF1">
    <property type="entry name" value="L-SERINE DEHYDRATASE 1"/>
    <property type="match status" value="1"/>
</dbReference>
<evidence type="ECO:0000256" key="1">
    <source>
        <dbReference type="ARBA" id="ARBA00001966"/>
    </source>
</evidence>
<evidence type="ECO:0000256" key="3">
    <source>
        <dbReference type="ARBA" id="ARBA00008636"/>
    </source>
</evidence>
<evidence type="ECO:0000256" key="10">
    <source>
        <dbReference type="ARBA" id="ARBA00049406"/>
    </source>
</evidence>
<dbReference type="GeneID" id="93485987"/>
<name>A0A841R3I1_9FIRM</name>
<dbReference type="Proteomes" id="UP000591941">
    <property type="component" value="Unassembled WGS sequence"/>
</dbReference>
<evidence type="ECO:0000259" key="12">
    <source>
        <dbReference type="Pfam" id="PF03313"/>
    </source>
</evidence>
<evidence type="ECO:0000256" key="2">
    <source>
        <dbReference type="ARBA" id="ARBA00004742"/>
    </source>
</evidence>
<evidence type="ECO:0000256" key="11">
    <source>
        <dbReference type="RuleBase" id="RU366059"/>
    </source>
</evidence>
<proteinExistence type="inferred from homology"/>
<evidence type="ECO:0000256" key="4">
    <source>
        <dbReference type="ARBA" id="ARBA00022432"/>
    </source>
</evidence>
<keyword evidence="8 11" id="KW-0411">Iron-sulfur</keyword>
<dbReference type="Pfam" id="PF03313">
    <property type="entry name" value="SDH_alpha"/>
    <property type="match status" value="1"/>
</dbReference>
<protein>
    <recommendedName>
        <fullName evidence="11">L-serine dehydratase</fullName>
        <ecNumber evidence="11">4.3.1.17</ecNumber>
    </recommendedName>
</protein>
<evidence type="ECO:0000256" key="8">
    <source>
        <dbReference type="ARBA" id="ARBA00023014"/>
    </source>
</evidence>
<evidence type="ECO:0000256" key="9">
    <source>
        <dbReference type="ARBA" id="ARBA00023239"/>
    </source>
</evidence>
<dbReference type="AlphaFoldDB" id="A0A841R3I1"/>
<dbReference type="PANTHER" id="PTHR30182">
    <property type="entry name" value="L-SERINE DEHYDRATASE"/>
    <property type="match status" value="1"/>
</dbReference>